<dbReference type="FunFam" id="3.20.20.80:FF:000081">
    <property type="entry name" value="Chitinase 1"/>
    <property type="match status" value="1"/>
</dbReference>
<dbReference type="GO" id="GO:0005576">
    <property type="term" value="C:extracellular region"/>
    <property type="evidence" value="ECO:0007669"/>
    <property type="project" value="UniProtKB-SubCell"/>
</dbReference>
<dbReference type="GO" id="GO:0000272">
    <property type="term" value="P:polysaccharide catabolic process"/>
    <property type="evidence" value="ECO:0007669"/>
    <property type="project" value="UniProtKB-KW"/>
</dbReference>
<reference evidence="15" key="1">
    <citation type="submission" date="2021-02" db="EMBL/GenBank/DDBJ databases">
        <authorList>
            <person name="Nowell W R."/>
        </authorList>
    </citation>
    <scope>NUCLEOTIDE SEQUENCE</scope>
</reference>
<evidence type="ECO:0000256" key="12">
    <source>
        <dbReference type="ARBA" id="ARBA00023326"/>
    </source>
</evidence>
<dbReference type="Pfam" id="PF00704">
    <property type="entry name" value="Glyco_hydro_18"/>
    <property type="match status" value="1"/>
</dbReference>
<dbReference type="FunFam" id="3.10.50.10:FF:000001">
    <property type="entry name" value="Chitinase 3-like 1"/>
    <property type="match status" value="1"/>
</dbReference>
<name>A0A814IBI8_ADIRI</name>
<keyword evidence="16" id="KW-1185">Reference proteome</keyword>
<evidence type="ECO:0000256" key="6">
    <source>
        <dbReference type="ARBA" id="ARBA00022729"/>
    </source>
</evidence>
<evidence type="ECO:0000259" key="14">
    <source>
        <dbReference type="PROSITE" id="PS51910"/>
    </source>
</evidence>
<dbReference type="InterPro" id="IPR029070">
    <property type="entry name" value="Chitinase_insertion_sf"/>
</dbReference>
<evidence type="ECO:0000256" key="1">
    <source>
        <dbReference type="ARBA" id="ARBA00000822"/>
    </source>
</evidence>
<evidence type="ECO:0000256" key="7">
    <source>
        <dbReference type="ARBA" id="ARBA00022801"/>
    </source>
</evidence>
<keyword evidence="5" id="KW-0964">Secreted</keyword>
<gene>
    <name evidence="15" type="ORF">XAT740_LOCUS14296</name>
</gene>
<dbReference type="PROSITE" id="PS51910">
    <property type="entry name" value="GH18_2"/>
    <property type="match status" value="1"/>
</dbReference>
<feature type="signal peptide" evidence="13">
    <location>
        <begin position="1"/>
        <end position="21"/>
    </location>
</feature>
<comment type="subcellular location">
    <subcellularLocation>
        <location evidence="2">Secreted</location>
    </subcellularLocation>
</comment>
<comment type="catalytic activity">
    <reaction evidence="1">
        <text>Random endo-hydrolysis of N-acetyl-beta-D-glucosaminide (1-&gt;4)-beta-linkages in chitin and chitodextrins.</text>
        <dbReference type="EC" id="3.2.1.14"/>
    </reaction>
</comment>
<dbReference type="SUPFAM" id="SSF51445">
    <property type="entry name" value="(Trans)glycosidases"/>
    <property type="match status" value="1"/>
</dbReference>
<dbReference type="EMBL" id="CAJNOR010000855">
    <property type="protein sequence ID" value="CAF1022224.1"/>
    <property type="molecule type" value="Genomic_DNA"/>
</dbReference>
<dbReference type="SUPFAM" id="SSF54556">
    <property type="entry name" value="Chitinase insertion domain"/>
    <property type="match status" value="1"/>
</dbReference>
<dbReference type="InterPro" id="IPR001223">
    <property type="entry name" value="Glyco_hydro18_cat"/>
</dbReference>
<evidence type="ECO:0000256" key="2">
    <source>
        <dbReference type="ARBA" id="ARBA00004613"/>
    </source>
</evidence>
<evidence type="ECO:0000313" key="15">
    <source>
        <dbReference type="EMBL" id="CAF1022224.1"/>
    </source>
</evidence>
<comment type="caution">
    <text evidence="15">The sequence shown here is derived from an EMBL/GenBank/DDBJ whole genome shotgun (WGS) entry which is preliminary data.</text>
</comment>
<evidence type="ECO:0000256" key="5">
    <source>
        <dbReference type="ARBA" id="ARBA00022525"/>
    </source>
</evidence>
<accession>A0A814IBI8</accession>
<feature type="chain" id="PRO_5032764372" description="chitinase" evidence="13">
    <location>
        <begin position="22"/>
        <end position="595"/>
    </location>
</feature>
<dbReference type="PANTHER" id="PTHR11177:SF317">
    <property type="entry name" value="CHITINASE 12-RELATED"/>
    <property type="match status" value="1"/>
</dbReference>
<proteinExistence type="inferred from homology"/>
<dbReference type="GO" id="GO:0008061">
    <property type="term" value="F:chitin binding"/>
    <property type="evidence" value="ECO:0007669"/>
    <property type="project" value="InterPro"/>
</dbReference>
<dbReference type="PANTHER" id="PTHR11177">
    <property type="entry name" value="CHITINASE"/>
    <property type="match status" value="1"/>
</dbReference>
<evidence type="ECO:0000256" key="11">
    <source>
        <dbReference type="ARBA" id="ARBA00023295"/>
    </source>
</evidence>
<evidence type="ECO:0000256" key="4">
    <source>
        <dbReference type="ARBA" id="ARBA00012729"/>
    </source>
</evidence>
<dbReference type="GO" id="GO:0006032">
    <property type="term" value="P:chitin catabolic process"/>
    <property type="evidence" value="ECO:0007669"/>
    <property type="project" value="UniProtKB-KW"/>
</dbReference>
<evidence type="ECO:0000313" key="16">
    <source>
        <dbReference type="Proteomes" id="UP000663828"/>
    </source>
</evidence>
<keyword evidence="12" id="KW-0624">Polysaccharide degradation</keyword>
<dbReference type="Gene3D" id="3.20.20.80">
    <property type="entry name" value="Glycosidases"/>
    <property type="match status" value="1"/>
</dbReference>
<comment type="similarity">
    <text evidence="3">Belongs to the glycosyl hydrolase 18 family. Chitinase class II subfamily.</text>
</comment>
<dbReference type="Gene3D" id="3.10.50.10">
    <property type="match status" value="1"/>
</dbReference>
<keyword evidence="7" id="KW-0378">Hydrolase</keyword>
<keyword evidence="9" id="KW-1015">Disulfide bond</keyword>
<organism evidence="15 16">
    <name type="scientific">Adineta ricciae</name>
    <name type="common">Rotifer</name>
    <dbReference type="NCBI Taxonomy" id="249248"/>
    <lineage>
        <taxon>Eukaryota</taxon>
        <taxon>Metazoa</taxon>
        <taxon>Spiralia</taxon>
        <taxon>Gnathifera</taxon>
        <taxon>Rotifera</taxon>
        <taxon>Eurotatoria</taxon>
        <taxon>Bdelloidea</taxon>
        <taxon>Adinetida</taxon>
        <taxon>Adinetidae</taxon>
        <taxon>Adineta</taxon>
    </lineage>
</organism>
<keyword evidence="10" id="KW-0119">Carbohydrate metabolism</keyword>
<sequence>MISQRFNYLLVMYLFVHYSSAHHISIDFPRLCVYRNDSSQYYPCVLNYIGLSSWSLYRCPEQSTFDEASQRCLVKVAVNDAFDQLASQPTTEMAQFHRVASFILATPVPNEDQDLQQQPKRLVSLPPTIDKLMEPFSMDKLPRKRAERDIDDHSGGVIWSHGSPLMRVDSKPIADDKPSINGKVGRFSVVQRHRVPVNEDELKYKKICYFTNWAQYRLGPAKFDPENIDPFLCTHIIYAFAYINNQTLLIKTVEDNDEELYRRINALKTLNPKLKTLLAVGGWNMKSYAFSTMVHHHEKRRNFIFDTINFLRKHNFDGLEIDWEYPGIRGGQNNDKYYLTLFLQEFKDAAVAQAIVTGQSRLILAAAVAANQEIVAHAYEIEKIAKLYQHNDLVSQLNSPILISSHWIFSDFHGAWQNYTGVNAPLYRRYDELDRDGLLNQDFGVTIWLQNGAAAHKLVLGLPLFARSFLLARSDQNDLHSPTVGNGSAGLFTRTPGFLSYFEVCLLQTDSKWQKRTVTDGSESEYMFKDREWISYETLDNIRKRAAYVVAKNLGGMFVWSLDMDDFNGAFCNNGTYPYIRNSLALLPTSMPSYV</sequence>
<dbReference type="InterPro" id="IPR017853">
    <property type="entry name" value="GH"/>
</dbReference>
<keyword evidence="8" id="KW-0146">Chitin degradation</keyword>
<keyword evidence="6 13" id="KW-0732">Signal</keyword>
<evidence type="ECO:0000256" key="9">
    <source>
        <dbReference type="ARBA" id="ARBA00023157"/>
    </source>
</evidence>
<evidence type="ECO:0000256" key="13">
    <source>
        <dbReference type="SAM" id="SignalP"/>
    </source>
</evidence>
<dbReference type="InterPro" id="IPR050314">
    <property type="entry name" value="Glycosyl_Hydrlase_18"/>
</dbReference>
<evidence type="ECO:0000256" key="8">
    <source>
        <dbReference type="ARBA" id="ARBA00023024"/>
    </source>
</evidence>
<dbReference type="AlphaFoldDB" id="A0A814IBI8"/>
<dbReference type="Proteomes" id="UP000663828">
    <property type="component" value="Unassembled WGS sequence"/>
</dbReference>
<evidence type="ECO:0000256" key="3">
    <source>
        <dbReference type="ARBA" id="ARBA00009121"/>
    </source>
</evidence>
<protein>
    <recommendedName>
        <fullName evidence="4">chitinase</fullName>
        <ecNumber evidence="4">3.2.1.14</ecNumber>
    </recommendedName>
</protein>
<keyword evidence="11" id="KW-0326">Glycosidase</keyword>
<feature type="domain" description="GH18" evidence="14">
    <location>
        <begin position="204"/>
        <end position="590"/>
    </location>
</feature>
<dbReference type="SMART" id="SM00636">
    <property type="entry name" value="Glyco_18"/>
    <property type="match status" value="1"/>
</dbReference>
<evidence type="ECO:0000256" key="10">
    <source>
        <dbReference type="ARBA" id="ARBA00023277"/>
    </source>
</evidence>
<dbReference type="InterPro" id="IPR011583">
    <property type="entry name" value="Chitinase_II/V-like_cat"/>
</dbReference>
<dbReference type="EC" id="3.2.1.14" evidence="4"/>
<dbReference type="GO" id="GO:0008843">
    <property type="term" value="F:endochitinase activity"/>
    <property type="evidence" value="ECO:0007669"/>
    <property type="project" value="UniProtKB-EC"/>
</dbReference>